<comment type="caution">
    <text evidence="1">The sequence shown here is derived from an EMBL/GenBank/DDBJ whole genome shotgun (WGS) entry which is preliminary data.</text>
</comment>
<proteinExistence type="predicted"/>
<sequence>MRETNLSGSMYAKHYDRTWERPMRKQRRFPLQKYGDRNVLTTWIISYEQVWKGSKVAACLLKLWGFLNCKDLWYALVAVALDLAEDMDMPTWLL</sequence>
<dbReference type="AlphaFoldDB" id="A0A9P4MYT4"/>
<reference evidence="1" key="1">
    <citation type="journal article" date="2020" name="Stud. Mycol.">
        <title>101 Dothideomycetes genomes: a test case for predicting lifestyles and emergence of pathogens.</title>
        <authorList>
            <person name="Haridas S."/>
            <person name="Albert R."/>
            <person name="Binder M."/>
            <person name="Bloem J."/>
            <person name="Labutti K."/>
            <person name="Salamov A."/>
            <person name="Andreopoulos B."/>
            <person name="Baker S."/>
            <person name="Barry K."/>
            <person name="Bills G."/>
            <person name="Bluhm B."/>
            <person name="Cannon C."/>
            <person name="Castanera R."/>
            <person name="Culley D."/>
            <person name="Daum C."/>
            <person name="Ezra D."/>
            <person name="Gonzalez J."/>
            <person name="Henrissat B."/>
            <person name="Kuo A."/>
            <person name="Liang C."/>
            <person name="Lipzen A."/>
            <person name="Lutzoni F."/>
            <person name="Magnuson J."/>
            <person name="Mondo S."/>
            <person name="Nolan M."/>
            <person name="Ohm R."/>
            <person name="Pangilinan J."/>
            <person name="Park H.-J."/>
            <person name="Ramirez L."/>
            <person name="Alfaro M."/>
            <person name="Sun H."/>
            <person name="Tritt A."/>
            <person name="Yoshinaga Y."/>
            <person name="Zwiers L.-H."/>
            <person name="Turgeon B."/>
            <person name="Goodwin S."/>
            <person name="Spatafora J."/>
            <person name="Crous P."/>
            <person name="Grigoriev I."/>
        </authorList>
    </citation>
    <scope>NUCLEOTIDE SEQUENCE</scope>
    <source>
        <strain evidence="1">ATCC 74209</strain>
    </source>
</reference>
<accession>A0A9P4MYT4</accession>
<gene>
    <name evidence="1" type="ORF">GQ43DRAFT_364284</name>
</gene>
<keyword evidence="2" id="KW-1185">Reference proteome</keyword>
<protein>
    <submittedName>
        <fullName evidence="1">Uncharacterized protein</fullName>
    </submittedName>
</protein>
<organism evidence="1 2">
    <name type="scientific">Delitschia confertaspora ATCC 74209</name>
    <dbReference type="NCBI Taxonomy" id="1513339"/>
    <lineage>
        <taxon>Eukaryota</taxon>
        <taxon>Fungi</taxon>
        <taxon>Dikarya</taxon>
        <taxon>Ascomycota</taxon>
        <taxon>Pezizomycotina</taxon>
        <taxon>Dothideomycetes</taxon>
        <taxon>Pleosporomycetidae</taxon>
        <taxon>Pleosporales</taxon>
        <taxon>Delitschiaceae</taxon>
        <taxon>Delitschia</taxon>
    </lineage>
</organism>
<dbReference type="Proteomes" id="UP000799536">
    <property type="component" value="Unassembled WGS sequence"/>
</dbReference>
<dbReference type="OrthoDB" id="3740171at2759"/>
<name>A0A9P4MYT4_9PLEO</name>
<dbReference type="EMBL" id="ML993873">
    <property type="protein sequence ID" value="KAF2204563.1"/>
    <property type="molecule type" value="Genomic_DNA"/>
</dbReference>
<evidence type="ECO:0000313" key="2">
    <source>
        <dbReference type="Proteomes" id="UP000799536"/>
    </source>
</evidence>
<evidence type="ECO:0000313" key="1">
    <source>
        <dbReference type="EMBL" id="KAF2204563.1"/>
    </source>
</evidence>